<feature type="region of interest" description="Disordered" evidence="1">
    <location>
        <begin position="89"/>
        <end position="113"/>
    </location>
</feature>
<keyword evidence="4" id="KW-1185">Reference proteome</keyword>
<evidence type="ECO:0000256" key="1">
    <source>
        <dbReference type="SAM" id="MobiDB-lite"/>
    </source>
</evidence>
<dbReference type="GO" id="GO:0016874">
    <property type="term" value="F:ligase activity"/>
    <property type="evidence" value="ECO:0007669"/>
    <property type="project" value="UniProtKB-KW"/>
</dbReference>
<evidence type="ECO:0000313" key="4">
    <source>
        <dbReference type="Proteomes" id="UP001196843"/>
    </source>
</evidence>
<evidence type="ECO:0000313" key="3">
    <source>
        <dbReference type="EMBL" id="MBW9094409.1"/>
    </source>
</evidence>
<accession>A0ABS7HPP5</accession>
<name>A0ABS7HPP5_9MICO</name>
<protein>
    <submittedName>
        <fullName evidence="3">ATP-dependent DNA ligase</fullName>
    </submittedName>
</protein>
<sequence>MGTLTYDSRITASFDDRILAHLQSVIWSKLRRGESFPFTWTDPMRSGLGRASIWLSPSVSLSFEYFGGRQPRLNPAWIEALTKAANSPAGLTLVPEPDGPAGPSGPGAPAGAR</sequence>
<reference evidence="3 4" key="1">
    <citation type="journal article" date="2021" name="MBio">
        <title>Poor Competitiveness of Bradyrhizobium in Pigeon Pea Root Colonization in Indian Soils.</title>
        <authorList>
            <person name="Chalasani D."/>
            <person name="Basu A."/>
            <person name="Pullabhotla S.V.S.R.N."/>
            <person name="Jorrin B."/>
            <person name="Neal A.L."/>
            <person name="Poole P.S."/>
            <person name="Podile A.R."/>
            <person name="Tkacz A."/>
        </authorList>
    </citation>
    <scope>NUCLEOTIDE SEQUENCE [LARGE SCALE GENOMIC DNA]</scope>
    <source>
        <strain evidence="3 4">HU14</strain>
    </source>
</reference>
<evidence type="ECO:0000259" key="2">
    <source>
        <dbReference type="Pfam" id="PF25355"/>
    </source>
</evidence>
<dbReference type="RefSeq" id="WP_220301119.1">
    <property type="nucleotide sequence ID" value="NZ_JAEUAW010000008.1"/>
</dbReference>
<keyword evidence="3" id="KW-0436">Ligase</keyword>
<dbReference type="InterPro" id="IPR057204">
    <property type="entry name" value="DUF7882"/>
</dbReference>
<comment type="caution">
    <text evidence="3">The sequence shown here is derived from an EMBL/GenBank/DDBJ whole genome shotgun (WGS) entry which is preliminary data.</text>
</comment>
<dbReference type="Proteomes" id="UP001196843">
    <property type="component" value="Unassembled WGS sequence"/>
</dbReference>
<dbReference type="EMBL" id="JAEUAW010000008">
    <property type="protein sequence ID" value="MBW9094409.1"/>
    <property type="molecule type" value="Genomic_DNA"/>
</dbReference>
<proteinExistence type="predicted"/>
<feature type="domain" description="DUF7882" evidence="2">
    <location>
        <begin position="1"/>
        <end position="96"/>
    </location>
</feature>
<organism evidence="3 4">
    <name type="scientific">Microbacterium jejuense</name>
    <dbReference type="NCBI Taxonomy" id="1263637"/>
    <lineage>
        <taxon>Bacteria</taxon>
        <taxon>Bacillati</taxon>
        <taxon>Actinomycetota</taxon>
        <taxon>Actinomycetes</taxon>
        <taxon>Micrococcales</taxon>
        <taxon>Microbacteriaceae</taxon>
        <taxon>Microbacterium</taxon>
    </lineage>
</organism>
<dbReference type="Pfam" id="PF25355">
    <property type="entry name" value="DUF7882"/>
    <property type="match status" value="1"/>
</dbReference>
<gene>
    <name evidence="3" type="ORF">JNB62_12010</name>
</gene>